<proteinExistence type="predicted"/>
<feature type="domain" description="Protein kinase" evidence="7">
    <location>
        <begin position="4"/>
        <end position="278"/>
    </location>
</feature>
<protein>
    <recommendedName>
        <fullName evidence="11">Serine/threonine protein kinase</fullName>
    </recommendedName>
</protein>
<dbReference type="InterPro" id="IPR037257">
    <property type="entry name" value="T2SS_E_N_sf"/>
</dbReference>
<dbReference type="Proteomes" id="UP000217289">
    <property type="component" value="Chromosome"/>
</dbReference>
<accession>A0A250IFW0</accession>
<organism evidence="9 10">
    <name type="scientific">Melittangium boletus DSM 14713</name>
    <dbReference type="NCBI Taxonomy" id="1294270"/>
    <lineage>
        <taxon>Bacteria</taxon>
        <taxon>Pseudomonadati</taxon>
        <taxon>Myxococcota</taxon>
        <taxon>Myxococcia</taxon>
        <taxon>Myxococcales</taxon>
        <taxon>Cystobacterineae</taxon>
        <taxon>Archangiaceae</taxon>
        <taxon>Melittangium</taxon>
    </lineage>
</organism>
<dbReference type="CDD" id="cd14014">
    <property type="entry name" value="STKc_PknB_like"/>
    <property type="match status" value="1"/>
</dbReference>
<dbReference type="GO" id="GO:0004674">
    <property type="term" value="F:protein serine/threonine kinase activity"/>
    <property type="evidence" value="ECO:0007669"/>
    <property type="project" value="TreeGrafter"/>
</dbReference>
<dbReference type="SMART" id="SM00448">
    <property type="entry name" value="REC"/>
    <property type="match status" value="1"/>
</dbReference>
<feature type="region of interest" description="Disordered" evidence="6">
    <location>
        <begin position="309"/>
        <end position="374"/>
    </location>
</feature>
<dbReference type="GO" id="GO:0000160">
    <property type="term" value="P:phosphorelay signal transduction system"/>
    <property type="evidence" value="ECO:0007669"/>
    <property type="project" value="InterPro"/>
</dbReference>
<evidence type="ECO:0000256" key="3">
    <source>
        <dbReference type="ARBA" id="ARBA00022777"/>
    </source>
</evidence>
<feature type="compositionally biased region" description="Pro residues" evidence="6">
    <location>
        <begin position="345"/>
        <end position="357"/>
    </location>
</feature>
<dbReference type="InterPro" id="IPR001789">
    <property type="entry name" value="Sig_transdc_resp-reg_receiver"/>
</dbReference>
<keyword evidence="1" id="KW-0808">Transferase</keyword>
<dbReference type="KEGG" id="mbd:MEBOL_004175"/>
<feature type="domain" description="Response regulatory" evidence="8">
    <location>
        <begin position="891"/>
        <end position="1006"/>
    </location>
</feature>
<dbReference type="PANTHER" id="PTHR43289:SF6">
    <property type="entry name" value="SERINE_THREONINE-PROTEIN KINASE NEKL-3"/>
    <property type="match status" value="1"/>
</dbReference>
<gene>
    <name evidence="9" type="ORF">MEBOL_004175</name>
</gene>
<dbReference type="InterPro" id="IPR011009">
    <property type="entry name" value="Kinase-like_dom_sf"/>
</dbReference>
<evidence type="ECO:0000259" key="7">
    <source>
        <dbReference type="PROSITE" id="PS50011"/>
    </source>
</evidence>
<dbReference type="RefSeq" id="WP_095979131.1">
    <property type="nucleotide sequence ID" value="NZ_CP022163.1"/>
</dbReference>
<evidence type="ECO:0000313" key="10">
    <source>
        <dbReference type="Proteomes" id="UP000217289"/>
    </source>
</evidence>
<dbReference type="Gene3D" id="3.30.300.160">
    <property type="entry name" value="Type II secretion system, protein E, N-terminal domain"/>
    <property type="match status" value="1"/>
</dbReference>
<dbReference type="Pfam" id="PF00069">
    <property type="entry name" value="Pkinase"/>
    <property type="match status" value="1"/>
</dbReference>
<sequence>MATYRLIRKLAAGGMAEVFLAKVMGAEGFEKPVAVKRILPSMAQDREFVELFLREAKLTVCLQHANVVQVFDLGALESQYYMVMEFVEGENLRALQRGGVAQGVPLGLREVCFIVQQVTEGLAYAHGRVDAAGRPLNIIHRDVNPSNVMVASSGEVKLADFGIAKAANAQSGTQVGVVKGKAGYLAPEQVKGAEVDQRADLFLIGLMLYELLAGRQLFQGADYFQTLRAIAQFDVKGLAPVPGVPAALWGIVTRALAPDPMDRYHRARDISDALQNFLFDHRLRVGPQDVAALFQRCFPNRRSPLEGANEVRGEEIRLGSDAGIQRPPPLTSVRSRPPFLGGPRPGTPAPVRPPPLPAEARGVASLVPPPAAPLPPVSGRTGAFPVGAPGGTGRMPLGAGAGAGVLAVPTRVMRPTRRKLGEMLLVVGKLSEPQLKGALERQRRTGGRIGELLVAEGLLSQEDVVRALSEQGGIPFISDRVLLTMPVPRALLPLLPLEKAERLDAVPVTQQAKELVCAMREPRDLARLDELKFITGCTVRGIYATEGGLRRAIGRFYRGEVAESPGEWSQMMPLAGSDSQPGVTPFADKHTRTRERMLDESAFMDISVMAPVSASALAAPAPPAAKAPASLARTMLVVSDDAELRDAAVRLLTRQGVAASGSGAADVEKAMALGGTEVALVAADTVKDAPAVVARLMAVAPSMEVRVLPSLAEALGGEAGPLGRAARWHARVVDAALATLGGVGVQGAALAKLARRVAQRLGAGRAESERASAVAYALALAAFQESREAFTRPSCESVRAILGRDAGELAGLIGACTRDAPPLVEGASKAVLALASAVSLVEEMGTTTLVASAASQSLTKLRAMGRLPAPALEALSAEVTELVLGDRAWHTVVLAEPNVARASALQARFLADGVRVVLADSVARTRVLLSQGSQALVVAACLPDGDGAELTRSLRSTEQMASLPIFVLAPPEDPRLVEAGLDAGADDVLTYPVNPDVLVAKLRRALQPRRPSSTPVPVSSSPEAAVPAPPLA</sequence>
<evidence type="ECO:0000256" key="6">
    <source>
        <dbReference type="SAM" id="MobiDB-lite"/>
    </source>
</evidence>
<evidence type="ECO:0000256" key="4">
    <source>
        <dbReference type="ARBA" id="ARBA00022840"/>
    </source>
</evidence>
<dbReference type="Pfam" id="PF05157">
    <property type="entry name" value="MshEN"/>
    <property type="match status" value="1"/>
</dbReference>
<dbReference type="InterPro" id="IPR007831">
    <property type="entry name" value="T2SS_GspE_N"/>
</dbReference>
<dbReference type="GO" id="GO:0005524">
    <property type="term" value="F:ATP binding"/>
    <property type="evidence" value="ECO:0007669"/>
    <property type="project" value="UniProtKB-KW"/>
</dbReference>
<dbReference type="EMBL" id="CP022163">
    <property type="protein sequence ID" value="ATB30714.1"/>
    <property type="molecule type" value="Genomic_DNA"/>
</dbReference>
<keyword evidence="2" id="KW-0547">Nucleotide-binding</keyword>
<feature type="region of interest" description="Disordered" evidence="6">
    <location>
        <begin position="1006"/>
        <end position="1032"/>
    </location>
</feature>
<name>A0A250IFW0_9BACT</name>
<dbReference type="SUPFAM" id="SSF56112">
    <property type="entry name" value="Protein kinase-like (PK-like)"/>
    <property type="match status" value="1"/>
</dbReference>
<keyword evidence="3" id="KW-0418">Kinase</keyword>
<dbReference type="PROSITE" id="PS50110">
    <property type="entry name" value="RESPONSE_REGULATORY"/>
    <property type="match status" value="1"/>
</dbReference>
<dbReference type="Gene3D" id="3.30.200.20">
    <property type="entry name" value="Phosphorylase Kinase, domain 1"/>
    <property type="match status" value="1"/>
</dbReference>
<evidence type="ECO:0000313" key="9">
    <source>
        <dbReference type="EMBL" id="ATB30714.1"/>
    </source>
</evidence>
<dbReference type="SUPFAM" id="SSF52172">
    <property type="entry name" value="CheY-like"/>
    <property type="match status" value="1"/>
</dbReference>
<dbReference type="Gene3D" id="3.40.50.2300">
    <property type="match status" value="1"/>
</dbReference>
<evidence type="ECO:0000256" key="1">
    <source>
        <dbReference type="ARBA" id="ARBA00022679"/>
    </source>
</evidence>
<dbReference type="AlphaFoldDB" id="A0A250IFW0"/>
<dbReference type="Gene3D" id="1.10.510.10">
    <property type="entry name" value="Transferase(Phosphotransferase) domain 1"/>
    <property type="match status" value="1"/>
</dbReference>
<comment type="caution">
    <text evidence="5">Lacks conserved residue(s) required for the propagation of feature annotation.</text>
</comment>
<dbReference type="PROSITE" id="PS50011">
    <property type="entry name" value="PROTEIN_KINASE_DOM"/>
    <property type="match status" value="1"/>
</dbReference>
<dbReference type="SUPFAM" id="SSF160246">
    <property type="entry name" value="EspE N-terminal domain-like"/>
    <property type="match status" value="1"/>
</dbReference>
<feature type="compositionally biased region" description="Low complexity" evidence="6">
    <location>
        <begin position="1011"/>
        <end position="1026"/>
    </location>
</feature>
<evidence type="ECO:0000256" key="2">
    <source>
        <dbReference type="ARBA" id="ARBA00022741"/>
    </source>
</evidence>
<feature type="compositionally biased region" description="Basic and acidic residues" evidence="6">
    <location>
        <begin position="309"/>
        <end position="318"/>
    </location>
</feature>
<evidence type="ECO:0008006" key="11">
    <source>
        <dbReference type="Google" id="ProtNLM"/>
    </source>
</evidence>
<evidence type="ECO:0000259" key="8">
    <source>
        <dbReference type="PROSITE" id="PS50110"/>
    </source>
</evidence>
<dbReference type="InterPro" id="IPR000719">
    <property type="entry name" value="Prot_kinase_dom"/>
</dbReference>
<keyword evidence="10" id="KW-1185">Reference proteome</keyword>
<keyword evidence="4" id="KW-0067">ATP-binding</keyword>
<evidence type="ECO:0000256" key="5">
    <source>
        <dbReference type="PROSITE-ProRule" id="PRU00169"/>
    </source>
</evidence>
<dbReference type="OrthoDB" id="5478837at2"/>
<dbReference type="InterPro" id="IPR011006">
    <property type="entry name" value="CheY-like_superfamily"/>
</dbReference>
<reference evidence="9 10" key="1">
    <citation type="submission" date="2017-06" db="EMBL/GenBank/DDBJ databases">
        <authorList>
            <person name="Kim H.J."/>
            <person name="Triplett B.A."/>
        </authorList>
    </citation>
    <scope>NUCLEOTIDE SEQUENCE [LARGE SCALE GENOMIC DNA]</scope>
    <source>
        <strain evidence="9 10">DSM 14713</strain>
    </source>
</reference>
<dbReference type="PANTHER" id="PTHR43289">
    <property type="entry name" value="MITOGEN-ACTIVATED PROTEIN KINASE KINASE KINASE 20-RELATED"/>
    <property type="match status" value="1"/>
</dbReference>